<protein>
    <submittedName>
        <fullName evidence="2">Uncharacterized protein</fullName>
    </submittedName>
</protein>
<accession>A0A918WDT6</accession>
<dbReference type="RefSeq" id="WP_189982547.1">
    <property type="nucleotide sequence ID" value="NZ_BMUL01000020.1"/>
</dbReference>
<evidence type="ECO:0000313" key="2">
    <source>
        <dbReference type="EMBL" id="GHB06098.1"/>
    </source>
</evidence>
<keyword evidence="3" id="KW-1185">Reference proteome</keyword>
<dbReference type="Proteomes" id="UP000644020">
    <property type="component" value="Unassembled WGS sequence"/>
</dbReference>
<feature type="compositionally biased region" description="Basic and acidic residues" evidence="1">
    <location>
        <begin position="406"/>
        <end position="422"/>
    </location>
</feature>
<organism evidence="2 3">
    <name type="scientific">Streptomyces termitum</name>
    <dbReference type="NCBI Taxonomy" id="67368"/>
    <lineage>
        <taxon>Bacteria</taxon>
        <taxon>Bacillati</taxon>
        <taxon>Actinomycetota</taxon>
        <taxon>Actinomycetes</taxon>
        <taxon>Kitasatosporales</taxon>
        <taxon>Streptomycetaceae</taxon>
        <taxon>Streptomyces</taxon>
    </lineage>
</organism>
<reference evidence="2" key="2">
    <citation type="submission" date="2020-09" db="EMBL/GenBank/DDBJ databases">
        <authorList>
            <person name="Sun Q."/>
            <person name="Ohkuma M."/>
        </authorList>
    </citation>
    <scope>NUCLEOTIDE SEQUENCE</scope>
    <source>
        <strain evidence="2">JCM 4518</strain>
    </source>
</reference>
<dbReference type="AlphaFoldDB" id="A0A918WDT6"/>
<feature type="region of interest" description="Disordered" evidence="1">
    <location>
        <begin position="349"/>
        <end position="422"/>
    </location>
</feature>
<sequence length="422" mass="45773">MNRLRIARAVSVCALSGVAVYGSALDWPTWIWFLLPTLGAGSLLVDLQLQRSVDTAFPDEEDAGTEPVDENPYRETSVSVVPVLSSVADCPFLFSATISWRFLAPASTEPHGNPGALAVNSLLDRVRRVTSMEHPSHHTFLERELEGVLGAPLPDASGLVTAFATDVRLVLRKKDQDYLEELDSLKKAISAWESRREHERNLREYLGDDVLQSPGDAVVWWLARHDDQIERAVEMIAPLTVLSAAANNEQPPERYRNFLSGAGHDAEPETGTGFGHPEPVDDEPAPVHTAEDAAPPEADQRASQEHLSAWMDGLGFEGGTAERAAFLHRIAVISEAAGRTDAAENIRREARGGVGEEPPGPLGGPLADEGRAGPVPEARGPRRSGWQVSPEGVVDEAEGPGARDFGMPRERKRDPEPAGEER</sequence>
<evidence type="ECO:0000256" key="1">
    <source>
        <dbReference type="SAM" id="MobiDB-lite"/>
    </source>
</evidence>
<evidence type="ECO:0000313" key="3">
    <source>
        <dbReference type="Proteomes" id="UP000644020"/>
    </source>
</evidence>
<feature type="region of interest" description="Disordered" evidence="1">
    <location>
        <begin position="253"/>
        <end position="304"/>
    </location>
</feature>
<reference evidence="2" key="1">
    <citation type="journal article" date="2014" name="Int. J. Syst. Evol. Microbiol.">
        <title>Complete genome sequence of Corynebacterium casei LMG S-19264T (=DSM 44701T), isolated from a smear-ripened cheese.</title>
        <authorList>
            <consortium name="US DOE Joint Genome Institute (JGI-PGF)"/>
            <person name="Walter F."/>
            <person name="Albersmeier A."/>
            <person name="Kalinowski J."/>
            <person name="Ruckert C."/>
        </authorList>
    </citation>
    <scope>NUCLEOTIDE SEQUENCE</scope>
    <source>
        <strain evidence="2">JCM 4518</strain>
    </source>
</reference>
<dbReference type="EMBL" id="BMUL01000020">
    <property type="protein sequence ID" value="GHB06098.1"/>
    <property type="molecule type" value="Genomic_DNA"/>
</dbReference>
<gene>
    <name evidence="2" type="ORF">GCM10010305_56660</name>
</gene>
<name>A0A918WDT6_9ACTN</name>
<proteinExistence type="predicted"/>
<comment type="caution">
    <text evidence="2">The sequence shown here is derived from an EMBL/GenBank/DDBJ whole genome shotgun (WGS) entry which is preliminary data.</text>
</comment>